<evidence type="ECO:0000259" key="4">
    <source>
        <dbReference type="PROSITE" id="PS51186"/>
    </source>
</evidence>
<reference evidence="5" key="1">
    <citation type="submission" date="2020-02" db="EMBL/GenBank/DDBJ databases">
        <authorList>
            <person name="Meier V. D."/>
        </authorList>
    </citation>
    <scope>NUCLEOTIDE SEQUENCE</scope>
    <source>
        <strain evidence="5">AVDCRST_MAG71</strain>
    </source>
</reference>
<keyword evidence="3" id="KW-0012">Acyltransferase</keyword>
<evidence type="ECO:0000256" key="1">
    <source>
        <dbReference type="ARBA" id="ARBA00008694"/>
    </source>
</evidence>
<organism evidence="5">
    <name type="scientific">uncultured Lysobacter sp</name>
    <dbReference type="NCBI Taxonomy" id="271060"/>
    <lineage>
        <taxon>Bacteria</taxon>
        <taxon>Pseudomonadati</taxon>
        <taxon>Pseudomonadota</taxon>
        <taxon>Gammaproteobacteria</taxon>
        <taxon>Lysobacterales</taxon>
        <taxon>Lysobacteraceae</taxon>
        <taxon>Lysobacter</taxon>
        <taxon>environmental samples</taxon>
    </lineage>
</organism>
<name>A0A6J4LV48_9GAMM</name>
<dbReference type="PANTHER" id="PTHR10545">
    <property type="entry name" value="DIAMINE N-ACETYLTRANSFERASE"/>
    <property type="match status" value="1"/>
</dbReference>
<dbReference type="FunFam" id="3.40.630.30:FF:000064">
    <property type="entry name" value="GNAT family acetyltransferase"/>
    <property type="match status" value="1"/>
</dbReference>
<sequence>MAAPDSITLRFAEREDLPQVLAFIRELAEYEKLADGVTADEQTLEASLFGAMPAAEVLLAEVDGEAAGFALFFHNFSTFLGRRGLYLEDLYVSPRFRGRGLGRQLMASLARLAVERGCGRFEWSVLDWNTPAIKFYRGLGASSMDEWTVQRVTGEALTALAADGELPGHS</sequence>
<dbReference type="InterPro" id="IPR016181">
    <property type="entry name" value="Acyl_CoA_acyltransferase"/>
</dbReference>
<gene>
    <name evidence="5" type="ORF">AVDCRST_MAG71-2277</name>
</gene>
<evidence type="ECO:0000256" key="3">
    <source>
        <dbReference type="ARBA" id="ARBA00023315"/>
    </source>
</evidence>
<dbReference type="GO" id="GO:0008080">
    <property type="term" value="F:N-acetyltransferase activity"/>
    <property type="evidence" value="ECO:0007669"/>
    <property type="project" value="TreeGrafter"/>
</dbReference>
<accession>A0A6J4LV48</accession>
<dbReference type="EMBL" id="CADCUA010000514">
    <property type="protein sequence ID" value="CAA9340789.1"/>
    <property type="molecule type" value="Genomic_DNA"/>
</dbReference>
<dbReference type="InterPro" id="IPR000182">
    <property type="entry name" value="GNAT_dom"/>
</dbReference>
<evidence type="ECO:0000313" key="5">
    <source>
        <dbReference type="EMBL" id="CAA9340789.1"/>
    </source>
</evidence>
<dbReference type="CDD" id="cd04301">
    <property type="entry name" value="NAT_SF"/>
    <property type="match status" value="1"/>
</dbReference>
<comment type="similarity">
    <text evidence="1">Belongs to the acetyltransferase family.</text>
</comment>
<feature type="domain" description="N-acetyltransferase" evidence="4">
    <location>
        <begin position="7"/>
        <end position="163"/>
    </location>
</feature>
<dbReference type="InterPro" id="IPR051016">
    <property type="entry name" value="Diverse_Substrate_AcTransf"/>
</dbReference>
<dbReference type="Pfam" id="PF00583">
    <property type="entry name" value="Acetyltransf_1"/>
    <property type="match status" value="1"/>
</dbReference>
<evidence type="ECO:0000256" key="2">
    <source>
        <dbReference type="ARBA" id="ARBA00022679"/>
    </source>
</evidence>
<dbReference type="Gene3D" id="3.40.630.30">
    <property type="match status" value="1"/>
</dbReference>
<proteinExistence type="inferred from homology"/>
<dbReference type="SUPFAM" id="SSF55729">
    <property type="entry name" value="Acyl-CoA N-acyltransferases (Nat)"/>
    <property type="match status" value="1"/>
</dbReference>
<protein>
    <submittedName>
        <fullName evidence="5">Histone acetyltransferase HPA2 and related acetyltransferases</fullName>
    </submittedName>
</protein>
<dbReference type="PANTHER" id="PTHR10545:SF29">
    <property type="entry name" value="GH14572P-RELATED"/>
    <property type="match status" value="1"/>
</dbReference>
<dbReference type="PROSITE" id="PS51186">
    <property type="entry name" value="GNAT"/>
    <property type="match status" value="1"/>
</dbReference>
<dbReference type="AlphaFoldDB" id="A0A6J4LV48"/>
<keyword evidence="2 5" id="KW-0808">Transferase</keyword>